<accession>A0A5B8U8B0</accession>
<dbReference type="InterPro" id="IPR011049">
    <property type="entry name" value="Serralysin-like_metalloprot_C"/>
</dbReference>
<sequence>MRARSCAILCTVTRRPAALLALLAVLGGSTAAVAATGPRLQIGTRGPDVLVGGPGRDRILGRGGADRIRGRAGADILNGGPGNDVVFGDAGNDLIIGGPGQDTLLGGAGNDVIRARDGFADTISCGAGRDRVIADALDVVAGDCEVVRRG</sequence>
<dbReference type="KEGG" id="bsol:FSW04_18360"/>
<dbReference type="PROSITE" id="PS00330">
    <property type="entry name" value="HEMOLYSIN_CALCIUM"/>
    <property type="match status" value="1"/>
</dbReference>
<gene>
    <name evidence="4" type="ORF">FSW04_18360</name>
</gene>
<dbReference type="InterPro" id="IPR001343">
    <property type="entry name" value="Hemolysn_Ca-bd"/>
</dbReference>
<dbReference type="InterPro" id="IPR018511">
    <property type="entry name" value="Hemolysin-typ_Ca-bd_CS"/>
</dbReference>
<keyword evidence="5" id="KW-1185">Reference proteome</keyword>
<evidence type="ECO:0000313" key="5">
    <source>
        <dbReference type="Proteomes" id="UP000321805"/>
    </source>
</evidence>
<dbReference type="PRINTS" id="PR00313">
    <property type="entry name" value="CABNDNGRPT"/>
</dbReference>
<name>A0A5B8U8B0_9ACTN</name>
<dbReference type="Proteomes" id="UP000321805">
    <property type="component" value="Chromosome"/>
</dbReference>
<dbReference type="Pfam" id="PF00353">
    <property type="entry name" value="HemolysinCabind"/>
    <property type="match status" value="2"/>
</dbReference>
<dbReference type="OrthoDB" id="3281695at2"/>
<dbReference type="Gene3D" id="2.150.10.10">
    <property type="entry name" value="Serralysin-like metalloprotease, C-terminal"/>
    <property type="match status" value="2"/>
</dbReference>
<comment type="subcellular location">
    <subcellularLocation>
        <location evidence="1">Secreted</location>
    </subcellularLocation>
</comment>
<evidence type="ECO:0000256" key="1">
    <source>
        <dbReference type="ARBA" id="ARBA00004613"/>
    </source>
</evidence>
<dbReference type="SUPFAM" id="SSF51120">
    <property type="entry name" value="beta-Roll"/>
    <property type="match status" value="1"/>
</dbReference>
<evidence type="ECO:0000313" key="4">
    <source>
        <dbReference type="EMBL" id="QEC49343.1"/>
    </source>
</evidence>
<proteinExistence type="predicted"/>
<organism evidence="4 5">
    <name type="scientific">Baekduia soli</name>
    <dbReference type="NCBI Taxonomy" id="496014"/>
    <lineage>
        <taxon>Bacteria</taxon>
        <taxon>Bacillati</taxon>
        <taxon>Actinomycetota</taxon>
        <taxon>Thermoleophilia</taxon>
        <taxon>Solirubrobacterales</taxon>
        <taxon>Baekduiaceae</taxon>
        <taxon>Baekduia</taxon>
    </lineage>
</organism>
<evidence type="ECO:0000256" key="3">
    <source>
        <dbReference type="SAM" id="SignalP"/>
    </source>
</evidence>
<dbReference type="EMBL" id="CP042430">
    <property type="protein sequence ID" value="QEC49343.1"/>
    <property type="molecule type" value="Genomic_DNA"/>
</dbReference>
<evidence type="ECO:0000256" key="2">
    <source>
        <dbReference type="ARBA" id="ARBA00022525"/>
    </source>
</evidence>
<dbReference type="AlphaFoldDB" id="A0A5B8U8B0"/>
<dbReference type="InterPro" id="IPR050557">
    <property type="entry name" value="RTX_toxin/Mannuronan_C5-epim"/>
</dbReference>
<protein>
    <submittedName>
        <fullName evidence="4">Calcium-binding protein</fullName>
    </submittedName>
</protein>
<reference evidence="4 5" key="1">
    <citation type="journal article" date="2018" name="J. Microbiol.">
        <title>Baekduia soli gen. nov., sp. nov., a novel bacterium isolated from the soil of Baekdu Mountain and proposal of a novel family name, Baekduiaceae fam. nov.</title>
        <authorList>
            <person name="An D.S."/>
            <person name="Siddiqi M.Z."/>
            <person name="Kim K.H."/>
            <person name="Yu H.S."/>
            <person name="Im W.T."/>
        </authorList>
    </citation>
    <scope>NUCLEOTIDE SEQUENCE [LARGE SCALE GENOMIC DNA]</scope>
    <source>
        <strain evidence="4 5">BR7-21</strain>
    </source>
</reference>
<feature type="chain" id="PRO_5022950770" evidence="3">
    <location>
        <begin position="35"/>
        <end position="150"/>
    </location>
</feature>
<dbReference type="GO" id="GO:0005576">
    <property type="term" value="C:extracellular region"/>
    <property type="evidence" value="ECO:0007669"/>
    <property type="project" value="UniProtKB-SubCell"/>
</dbReference>
<dbReference type="GO" id="GO:0005509">
    <property type="term" value="F:calcium ion binding"/>
    <property type="evidence" value="ECO:0007669"/>
    <property type="project" value="InterPro"/>
</dbReference>
<keyword evidence="3" id="KW-0732">Signal</keyword>
<dbReference type="PANTHER" id="PTHR38340:SF1">
    <property type="entry name" value="S-LAYER PROTEIN"/>
    <property type="match status" value="1"/>
</dbReference>
<keyword evidence="2" id="KW-0964">Secreted</keyword>
<feature type="signal peptide" evidence="3">
    <location>
        <begin position="1"/>
        <end position="34"/>
    </location>
</feature>
<dbReference type="PANTHER" id="PTHR38340">
    <property type="entry name" value="S-LAYER PROTEIN"/>
    <property type="match status" value="1"/>
</dbReference>